<protein>
    <submittedName>
        <fullName evidence="6">Polysaccharide deacetylase family protein</fullName>
    </submittedName>
</protein>
<dbReference type="InterPro" id="IPR002509">
    <property type="entry name" value="NODB_dom"/>
</dbReference>
<evidence type="ECO:0000259" key="5">
    <source>
        <dbReference type="PROSITE" id="PS51677"/>
    </source>
</evidence>
<keyword evidence="4" id="KW-0812">Transmembrane</keyword>
<feature type="transmembrane region" description="Helical" evidence="4">
    <location>
        <begin position="7"/>
        <end position="25"/>
    </location>
</feature>
<dbReference type="PANTHER" id="PTHR34216">
    <property type="match status" value="1"/>
</dbReference>
<evidence type="ECO:0000256" key="1">
    <source>
        <dbReference type="ARBA" id="ARBA00004613"/>
    </source>
</evidence>
<evidence type="ECO:0000313" key="7">
    <source>
        <dbReference type="Proteomes" id="UP001141183"/>
    </source>
</evidence>
<dbReference type="RefSeq" id="WP_195624122.1">
    <property type="nucleotide sequence ID" value="NZ_JADMSE010000008.1"/>
</dbReference>
<name>A0A9X4B2G6_9CLOT</name>
<evidence type="ECO:0000313" key="6">
    <source>
        <dbReference type="EMBL" id="MDC4241732.1"/>
    </source>
</evidence>
<feature type="region of interest" description="Disordered" evidence="3">
    <location>
        <begin position="35"/>
        <end position="62"/>
    </location>
</feature>
<dbReference type="Proteomes" id="UP001141183">
    <property type="component" value="Unassembled WGS sequence"/>
</dbReference>
<comment type="caution">
    <text evidence="6">The sequence shown here is derived from an EMBL/GenBank/DDBJ whole genome shotgun (WGS) entry which is preliminary data.</text>
</comment>
<evidence type="ECO:0000256" key="3">
    <source>
        <dbReference type="SAM" id="MobiDB-lite"/>
    </source>
</evidence>
<evidence type="ECO:0000256" key="4">
    <source>
        <dbReference type="SAM" id="Phobius"/>
    </source>
</evidence>
<dbReference type="Gene3D" id="3.20.20.370">
    <property type="entry name" value="Glycoside hydrolase/deacetylase"/>
    <property type="match status" value="1"/>
</dbReference>
<dbReference type="PANTHER" id="PTHR34216:SF3">
    <property type="entry name" value="POLY-BETA-1,6-N-ACETYL-D-GLUCOSAMINE N-DEACETYLASE"/>
    <property type="match status" value="1"/>
</dbReference>
<keyword evidence="7" id="KW-1185">Reference proteome</keyword>
<dbReference type="InterPro" id="IPR011330">
    <property type="entry name" value="Glyco_hydro/deAcase_b/a-brl"/>
</dbReference>
<organism evidence="6 7">
    <name type="scientific">Clostridium tertium</name>
    <dbReference type="NCBI Taxonomy" id="1559"/>
    <lineage>
        <taxon>Bacteria</taxon>
        <taxon>Bacillati</taxon>
        <taxon>Bacillota</taxon>
        <taxon>Clostridia</taxon>
        <taxon>Eubacteriales</taxon>
        <taxon>Clostridiaceae</taxon>
        <taxon>Clostridium</taxon>
    </lineage>
</organism>
<dbReference type="AlphaFoldDB" id="A0A9X4B2G6"/>
<keyword evidence="4" id="KW-0472">Membrane</keyword>
<comment type="subcellular location">
    <subcellularLocation>
        <location evidence="1">Secreted</location>
    </subcellularLocation>
</comment>
<dbReference type="GO" id="GO:0005975">
    <property type="term" value="P:carbohydrate metabolic process"/>
    <property type="evidence" value="ECO:0007669"/>
    <property type="project" value="InterPro"/>
</dbReference>
<keyword evidence="4" id="KW-1133">Transmembrane helix</keyword>
<dbReference type="GO" id="GO:0016810">
    <property type="term" value="F:hydrolase activity, acting on carbon-nitrogen (but not peptide) bonds"/>
    <property type="evidence" value="ECO:0007669"/>
    <property type="project" value="InterPro"/>
</dbReference>
<dbReference type="Pfam" id="PF01522">
    <property type="entry name" value="Polysacc_deac_1"/>
    <property type="match status" value="1"/>
</dbReference>
<dbReference type="PROSITE" id="PS51677">
    <property type="entry name" value="NODB"/>
    <property type="match status" value="1"/>
</dbReference>
<proteinExistence type="predicted"/>
<dbReference type="InterPro" id="IPR051398">
    <property type="entry name" value="Polysacch_Deacetylase"/>
</dbReference>
<evidence type="ECO:0000256" key="2">
    <source>
        <dbReference type="ARBA" id="ARBA00022729"/>
    </source>
</evidence>
<accession>A0A9X4B2G6</accession>
<dbReference type="EMBL" id="JAMRYU010000019">
    <property type="protein sequence ID" value="MDC4241732.1"/>
    <property type="molecule type" value="Genomic_DNA"/>
</dbReference>
<feature type="domain" description="NodB homology" evidence="5">
    <location>
        <begin position="135"/>
        <end position="296"/>
    </location>
</feature>
<sequence length="296" mass="33690">MKKILKVITILFIILIIGFGGKFILDSKSKSANNDIQNKENDADISNQEEEPQKEEIKEEEKKEEGINYLTLDVNDVKIPILMYHSISDSDPNNTLLIPTSQFDEQIKWLKESGFTPMLLDDVIEAFNTGKVPEKPVAITFDDGYADNYTDAYRILKQYDTKATFFIITDKTDVDGWYMNSNMLKEMSTSGMGIENHTSRHIEFTKISREDKIAIIKEGIEKLKEKVGVDSKYVCYPVGRYDEETIEIEKELGIKGAVTTEGGISSLSDGLYSLKRVRISPMDIESFKSIFIDFIN</sequence>
<gene>
    <name evidence="6" type="ORF">NE398_16470</name>
</gene>
<keyword evidence="2" id="KW-0732">Signal</keyword>
<dbReference type="GO" id="GO:0005576">
    <property type="term" value="C:extracellular region"/>
    <property type="evidence" value="ECO:0007669"/>
    <property type="project" value="UniProtKB-SubCell"/>
</dbReference>
<dbReference type="CDD" id="cd10918">
    <property type="entry name" value="CE4_NodB_like_5s_6s"/>
    <property type="match status" value="1"/>
</dbReference>
<dbReference type="SUPFAM" id="SSF88713">
    <property type="entry name" value="Glycoside hydrolase/deacetylase"/>
    <property type="match status" value="1"/>
</dbReference>
<reference evidence="6" key="1">
    <citation type="submission" date="2022-05" db="EMBL/GenBank/DDBJ databases">
        <title>Draft genome sequence of Clostridium tertium strain CP3 isolated from Peru.</title>
        <authorList>
            <person name="Hurtado R."/>
            <person name="Lima L."/>
            <person name="Sousa T."/>
            <person name="Jaiswal A.K."/>
            <person name="Tiwari S."/>
            <person name="Maturrano L."/>
            <person name="Brenig B."/>
            <person name="Azevedo V."/>
        </authorList>
    </citation>
    <scope>NUCLEOTIDE SEQUENCE</scope>
    <source>
        <strain evidence="6">CP3</strain>
    </source>
</reference>